<protein>
    <submittedName>
        <fullName evidence="1">Uncharacterized protein</fullName>
    </submittedName>
</protein>
<reference evidence="1" key="1">
    <citation type="submission" date="2019-04" db="EMBL/GenBank/DDBJ databases">
        <title>Microbes associate with the intestines of laboratory mice.</title>
        <authorList>
            <person name="Navarre W."/>
            <person name="Wong E."/>
            <person name="Huang K.C."/>
            <person name="Tropini C."/>
            <person name="Ng K."/>
            <person name="Yu B."/>
        </authorList>
    </citation>
    <scope>NUCLEOTIDE SEQUENCE</scope>
    <source>
        <strain evidence="1">NM86_A22</strain>
    </source>
</reference>
<evidence type="ECO:0000313" key="2">
    <source>
        <dbReference type="Proteomes" id="UP000305401"/>
    </source>
</evidence>
<evidence type="ECO:0000313" key="1">
    <source>
        <dbReference type="EMBL" id="THG38168.1"/>
    </source>
</evidence>
<organism evidence="1 2">
    <name type="scientific">Muribaculum caecicola</name>
    <dbReference type="NCBI Taxonomy" id="3038144"/>
    <lineage>
        <taxon>Bacteria</taxon>
        <taxon>Pseudomonadati</taxon>
        <taxon>Bacteroidota</taxon>
        <taxon>Bacteroidia</taxon>
        <taxon>Bacteroidales</taxon>
        <taxon>Muribaculaceae</taxon>
        <taxon>Muribaculum</taxon>
    </lineage>
</organism>
<gene>
    <name evidence="1" type="ORF">E5990_11305</name>
</gene>
<accession>A0AC61S365</accession>
<comment type="caution">
    <text evidence="1">The sequence shown here is derived from an EMBL/GenBank/DDBJ whole genome shotgun (WGS) entry which is preliminary data.</text>
</comment>
<keyword evidence="2" id="KW-1185">Reference proteome</keyword>
<dbReference type="EMBL" id="SSTG01000269">
    <property type="protein sequence ID" value="THG38168.1"/>
    <property type="molecule type" value="Genomic_DNA"/>
</dbReference>
<feature type="non-terminal residue" evidence="1">
    <location>
        <position position="324"/>
    </location>
</feature>
<proteinExistence type="predicted"/>
<name>A0AC61S365_9BACT</name>
<dbReference type="Proteomes" id="UP000305401">
    <property type="component" value="Unassembled WGS sequence"/>
</dbReference>
<sequence>MFNMLRRLFKISRISISAIWKSINILLMAFLIFAAYCGYINPDKLAYPQLINLIFPLCVAGAICMTIINLFFNRYLTLAWILAITACGGPILTFSPLNFTAQNEIGKNTGKYFSLLTYNVFDFQNPQQINPKDNNNNQTASYIISDSADIVCIQECGTFIQSPTRSEKKQSDSIKSLYPFMSGTGKHVTKMVLSKYSVKNIPVSHPKWGSGSYQACWIELPALDKPLLLINCHLQSFRLTPGEKSVYREMAANEHATRSNLKEVKSQIKDKLIPALRLHAAQARSIAAFIDSINAENVIVCGDFNDVCGSYAYRYLRNRCNLAD</sequence>